<sequence length="261" mass="29422">MKPAITPHNPEHPSLIGEYEYLMHAILGLAASELIDDDPSLVTAAMTHRLKAIKAIKKTLADASRANTFEEGNALMATCFALTFQSVILDDGMAEYMTFIRGIMIVATQMYQKGAKFLFTNWIGEDQKALMKPKLEKIPLVNRDWVDSAATAVQSLGPICTEPVAKKYHELLLVMITQLYQSSFGAYKSISDHYGWWMMLPYDDFQRVIDTHNPVMVLLASHWIAIKQIMATITETEHEFGKRPNQDRGIDLGIISTKMIR</sequence>
<dbReference type="eggNOG" id="ENOG502SNQY">
    <property type="taxonomic scope" value="Eukaryota"/>
</dbReference>
<dbReference type="AlphaFoldDB" id="R8BL83"/>
<accession>R8BL83</accession>
<dbReference type="Proteomes" id="UP000014074">
    <property type="component" value="Unassembled WGS sequence"/>
</dbReference>
<protein>
    <submittedName>
        <fullName evidence="1">Putative c6 transcription factor protein</fullName>
    </submittedName>
</protein>
<dbReference type="KEGG" id="tmn:UCRPA7_4464"/>
<dbReference type="HOGENOM" id="CLU_027371_3_0_1"/>
<organism evidence="1 2">
    <name type="scientific">Phaeoacremonium minimum (strain UCR-PA7)</name>
    <name type="common">Esca disease fungus</name>
    <name type="synonym">Togninia minima</name>
    <dbReference type="NCBI Taxonomy" id="1286976"/>
    <lineage>
        <taxon>Eukaryota</taxon>
        <taxon>Fungi</taxon>
        <taxon>Dikarya</taxon>
        <taxon>Ascomycota</taxon>
        <taxon>Pezizomycotina</taxon>
        <taxon>Sordariomycetes</taxon>
        <taxon>Sordariomycetidae</taxon>
        <taxon>Togniniales</taxon>
        <taxon>Togniniaceae</taxon>
        <taxon>Phaeoacremonium</taxon>
    </lineage>
</organism>
<evidence type="ECO:0000313" key="2">
    <source>
        <dbReference type="Proteomes" id="UP000014074"/>
    </source>
</evidence>
<evidence type="ECO:0000313" key="1">
    <source>
        <dbReference type="EMBL" id="EOO00020.1"/>
    </source>
</evidence>
<dbReference type="GO" id="GO:0000981">
    <property type="term" value="F:DNA-binding transcription factor activity, RNA polymerase II-specific"/>
    <property type="evidence" value="ECO:0007669"/>
    <property type="project" value="TreeGrafter"/>
</dbReference>
<reference evidence="2" key="1">
    <citation type="journal article" date="2013" name="Genome Announc.">
        <title>Draft genome sequence of the ascomycete Phaeoacremonium aleophilum strain UCR-PA7, a causal agent of the esca disease complex in grapevines.</title>
        <authorList>
            <person name="Blanco-Ulate B."/>
            <person name="Rolshausen P."/>
            <person name="Cantu D."/>
        </authorList>
    </citation>
    <scope>NUCLEOTIDE SEQUENCE [LARGE SCALE GENOMIC DNA]</scope>
    <source>
        <strain evidence="2">UCR-PA7</strain>
    </source>
</reference>
<dbReference type="PANTHER" id="PTHR47657">
    <property type="entry name" value="STEROL REGULATORY ELEMENT-BINDING PROTEIN ECM22"/>
    <property type="match status" value="1"/>
</dbReference>
<dbReference type="InterPro" id="IPR052400">
    <property type="entry name" value="Zn2-C6_fungal_TF"/>
</dbReference>
<gene>
    <name evidence="1" type="ORF">UCRPA7_4464</name>
</gene>
<dbReference type="RefSeq" id="XP_007915181.1">
    <property type="nucleotide sequence ID" value="XM_007916990.1"/>
</dbReference>
<dbReference type="EMBL" id="KB933118">
    <property type="protein sequence ID" value="EOO00020.1"/>
    <property type="molecule type" value="Genomic_DNA"/>
</dbReference>
<proteinExistence type="predicted"/>
<dbReference type="OrthoDB" id="5229455at2759"/>
<dbReference type="GeneID" id="19324918"/>
<dbReference type="PANTHER" id="PTHR47657:SF7">
    <property type="entry name" value="STEROL REGULATORY ELEMENT-BINDING PROTEIN ECM22"/>
    <property type="match status" value="1"/>
</dbReference>
<keyword evidence="2" id="KW-1185">Reference proteome</keyword>
<name>R8BL83_PHAM7</name>